<feature type="chain" id="PRO_5041447483" evidence="7">
    <location>
        <begin position="23"/>
        <end position="488"/>
    </location>
</feature>
<dbReference type="GO" id="GO:0016020">
    <property type="term" value="C:membrane"/>
    <property type="evidence" value="ECO:0007669"/>
    <property type="project" value="UniProtKB-SubCell"/>
</dbReference>
<evidence type="ECO:0000256" key="6">
    <source>
        <dbReference type="SAM" id="Phobius"/>
    </source>
</evidence>
<feature type="transmembrane region" description="Helical" evidence="6">
    <location>
        <begin position="114"/>
        <end position="133"/>
    </location>
</feature>
<evidence type="ECO:0000313" key="8">
    <source>
        <dbReference type="EMBL" id="WND03107.1"/>
    </source>
</evidence>
<evidence type="ECO:0000256" key="4">
    <source>
        <dbReference type="ARBA" id="ARBA00022989"/>
    </source>
</evidence>
<proteinExistence type="predicted"/>
<evidence type="ECO:0000256" key="3">
    <source>
        <dbReference type="ARBA" id="ARBA00022692"/>
    </source>
</evidence>
<dbReference type="EMBL" id="CP123872">
    <property type="protein sequence ID" value="WND03107.1"/>
    <property type="molecule type" value="Genomic_DNA"/>
</dbReference>
<name>A0AA52ECV8_9PROT</name>
<sequence>MLKIQKNLKTPFYMLLSLPATAMGFALSVQIAALSWIMSAKYGLEVHEVGLVWAGGPIAGILGQVIIGVISDKVWFWGGRRRPFMLIGGVLATLMLFALPNLDVITDKLGIEGILGVAIVTTLFLDLSINVSFNPTRSIIADVTPDGPERTRGYTWMQTVSGTFGVMAYAIGAYFGKEFLIYFGVVLVLVCSLLPPFFIQEPEVISLEEEENNLKQTFSVTQIMLAIRPLWSLLAYNVYILGDKLINGIHVSEAPNHYWPEIIFGLATVYLMADTLLKKEPVDQVDKPSLLGFKKVLAAHSFSWIGVQTMFVYMFAYLDFKFPTLSDDSVGQVIDIAFLVLSAVSALLPAILLEPLSQKFGRVRVHTACLFVMTLGYAGIWGLADSVYAIYFFMAICGVGWAAIISLPFAIMSQRVDGTLMGTFMGLFNLAVVLPQLLSSLAIGVLISSVADKNIIFAIATLSLGLSTIAWTQVKPLGSSTAPSGKTQ</sequence>
<evidence type="ECO:0000256" key="5">
    <source>
        <dbReference type="ARBA" id="ARBA00023136"/>
    </source>
</evidence>
<dbReference type="KEGG" id="tmk:QGN29_01845"/>
<feature type="transmembrane region" description="Helical" evidence="6">
    <location>
        <begin position="220"/>
        <end position="238"/>
    </location>
</feature>
<feature type="transmembrane region" description="Helical" evidence="6">
    <location>
        <begin position="365"/>
        <end position="384"/>
    </location>
</feature>
<comment type="subcellular location">
    <subcellularLocation>
        <location evidence="1">Membrane</location>
        <topology evidence="1">Multi-pass membrane protein</topology>
    </subcellularLocation>
</comment>
<evidence type="ECO:0000256" key="2">
    <source>
        <dbReference type="ARBA" id="ARBA00022448"/>
    </source>
</evidence>
<keyword evidence="4 6" id="KW-1133">Transmembrane helix</keyword>
<dbReference type="PANTHER" id="PTHR19432">
    <property type="entry name" value="SUGAR TRANSPORTER"/>
    <property type="match status" value="1"/>
</dbReference>
<accession>A0AA52ECV8</accession>
<keyword evidence="3 6" id="KW-0812">Transmembrane</keyword>
<evidence type="ECO:0000256" key="1">
    <source>
        <dbReference type="ARBA" id="ARBA00004141"/>
    </source>
</evidence>
<organism evidence="8 9">
    <name type="scientific">Temperatibacter marinus</name>
    <dbReference type="NCBI Taxonomy" id="1456591"/>
    <lineage>
        <taxon>Bacteria</taxon>
        <taxon>Pseudomonadati</taxon>
        <taxon>Pseudomonadota</taxon>
        <taxon>Alphaproteobacteria</taxon>
        <taxon>Kordiimonadales</taxon>
        <taxon>Temperatibacteraceae</taxon>
        <taxon>Temperatibacter</taxon>
    </lineage>
</organism>
<dbReference type="SUPFAM" id="SSF103473">
    <property type="entry name" value="MFS general substrate transporter"/>
    <property type="match status" value="1"/>
</dbReference>
<dbReference type="Gene3D" id="1.20.1250.20">
    <property type="entry name" value="MFS general substrate transporter like domains"/>
    <property type="match status" value="1"/>
</dbReference>
<feature type="transmembrane region" description="Helical" evidence="6">
    <location>
        <begin position="390"/>
        <end position="412"/>
    </location>
</feature>
<feature type="transmembrane region" description="Helical" evidence="6">
    <location>
        <begin position="330"/>
        <end position="353"/>
    </location>
</feature>
<dbReference type="AlphaFoldDB" id="A0AA52ECV8"/>
<dbReference type="RefSeq" id="WP_310798956.1">
    <property type="nucleotide sequence ID" value="NZ_CP123872.1"/>
</dbReference>
<feature type="transmembrane region" description="Helical" evidence="6">
    <location>
        <begin position="455"/>
        <end position="474"/>
    </location>
</feature>
<gene>
    <name evidence="8" type="ORF">QGN29_01845</name>
</gene>
<feature type="transmembrane region" description="Helical" evidence="6">
    <location>
        <begin position="50"/>
        <end position="71"/>
    </location>
</feature>
<reference evidence="8" key="1">
    <citation type="submission" date="2023-04" db="EMBL/GenBank/DDBJ databases">
        <title>Complete genome sequence of Temperatibacter marinus.</title>
        <authorList>
            <person name="Rong J.-C."/>
            <person name="Yi M.-L."/>
            <person name="Zhao Q."/>
        </authorList>
    </citation>
    <scope>NUCLEOTIDE SEQUENCE</scope>
    <source>
        <strain evidence="8">NBRC 110045</strain>
    </source>
</reference>
<feature type="transmembrane region" description="Helical" evidence="6">
    <location>
        <begin position="181"/>
        <end position="199"/>
    </location>
</feature>
<dbReference type="InterPro" id="IPR011701">
    <property type="entry name" value="MFS"/>
</dbReference>
<feature type="transmembrane region" description="Helical" evidence="6">
    <location>
        <begin position="424"/>
        <end position="449"/>
    </location>
</feature>
<feature type="transmembrane region" description="Helical" evidence="6">
    <location>
        <begin position="297"/>
        <end position="318"/>
    </location>
</feature>
<feature type="transmembrane region" description="Helical" evidence="6">
    <location>
        <begin position="12"/>
        <end position="38"/>
    </location>
</feature>
<protein>
    <submittedName>
        <fullName evidence="8">MFS transporter</fullName>
    </submittedName>
</protein>
<evidence type="ECO:0000256" key="7">
    <source>
        <dbReference type="SAM" id="SignalP"/>
    </source>
</evidence>
<keyword evidence="9" id="KW-1185">Reference proteome</keyword>
<keyword evidence="5 6" id="KW-0472">Membrane</keyword>
<dbReference type="Proteomes" id="UP001268683">
    <property type="component" value="Chromosome"/>
</dbReference>
<feature type="signal peptide" evidence="7">
    <location>
        <begin position="1"/>
        <end position="22"/>
    </location>
</feature>
<dbReference type="InterPro" id="IPR036259">
    <property type="entry name" value="MFS_trans_sf"/>
</dbReference>
<feature type="transmembrane region" description="Helical" evidence="6">
    <location>
        <begin position="154"/>
        <end position="175"/>
    </location>
</feature>
<keyword evidence="2" id="KW-0813">Transport</keyword>
<dbReference type="PANTHER" id="PTHR19432:SF35">
    <property type="entry name" value="SOLUTE CARRIER FAMILY 45 MEMBER 3 ISOFORM X1"/>
    <property type="match status" value="1"/>
</dbReference>
<dbReference type="Pfam" id="PF07690">
    <property type="entry name" value="MFS_1"/>
    <property type="match status" value="1"/>
</dbReference>
<dbReference type="GO" id="GO:0008506">
    <property type="term" value="F:sucrose:proton symporter activity"/>
    <property type="evidence" value="ECO:0007669"/>
    <property type="project" value="TreeGrafter"/>
</dbReference>
<feature type="transmembrane region" description="Helical" evidence="6">
    <location>
        <begin position="83"/>
        <end position="102"/>
    </location>
</feature>
<keyword evidence="7" id="KW-0732">Signal</keyword>
<evidence type="ECO:0000313" key="9">
    <source>
        <dbReference type="Proteomes" id="UP001268683"/>
    </source>
</evidence>